<evidence type="ECO:0000313" key="3">
    <source>
        <dbReference type="Proteomes" id="UP001230065"/>
    </source>
</evidence>
<proteinExistence type="predicted"/>
<protein>
    <submittedName>
        <fullName evidence="2">Lantibiotic dehydratase</fullName>
    </submittedName>
</protein>
<gene>
    <name evidence="2" type="ORF">RF687_12680</name>
</gene>
<evidence type="ECO:0000259" key="1">
    <source>
        <dbReference type="Pfam" id="PF04738"/>
    </source>
</evidence>
<name>A0AAW8LGN4_9ACTO</name>
<dbReference type="AlphaFoldDB" id="A0AAW8LGN4"/>
<comment type="caution">
    <text evidence="2">The sequence shown here is derived from an EMBL/GenBank/DDBJ whole genome shotgun (WGS) entry which is preliminary data.</text>
</comment>
<reference evidence="2" key="1">
    <citation type="submission" date="2022-06" db="EMBL/GenBank/DDBJ databases">
        <title>Draft Genome Sequences of Three Actinomyces oris Strains, Isolated from Healthy Human Feces.</title>
        <authorList>
            <person name="Ye Y."/>
            <person name="Liu C."/>
            <person name="Zhao J."/>
            <person name="Xu J."/>
            <person name="Huang H."/>
            <person name="Wang B."/>
            <person name="Wei J."/>
            <person name="Jing X."/>
        </authorList>
    </citation>
    <scope>NUCLEOTIDE SEQUENCE</scope>
    <source>
        <strain evidence="2">CNGBCC1803727</strain>
    </source>
</reference>
<accession>A0AAW8LGN4</accession>
<evidence type="ECO:0000313" key="2">
    <source>
        <dbReference type="EMBL" id="MDR0178799.1"/>
    </source>
</evidence>
<sequence>MTVTVDEIVQLRVGGLPVETARDLASPGALEWAEQVLRARTRVARLREAACDQLAEHVRVAPDGVRKELVQIRRAVFNGRRADRAIAALPSGLTEAVSAIIEPVRHAEAELAELEDSGRARFPEWLVNERRHLASLLTDEDFSDGLAVAVPGAGRLLRDYPRKGVVAKPNKQMRKCERSLMSYAMRAAAKASPFSTFTPTALTTFTSGTPSWEHLPSRPRRHSRWSIYPVARALGNLREDRRRLHGLPLRLSRTVQPRSDGGLDVVRAVYDYKDSHRGEDYATCEQSVVRLRQSEVCRIVTEMLQEGVLVFEEVVAALAERAGLTQERAGEALARLVRLGLVEVDGLDLHPHTAHRAGTARRTLCAAGDDDAGLARALDCYEQAASLVGDMTGAEREQAVARVRDAVEELYRSAGLEAQPPRTVVYEDCALGRGVYRGPQLRWNEEECCALGVLATLLDPTQTDRALMRGYFIESVGEGGRCTDVAGFLRSFDADLYDSHKTRTLDPQGKASEDPWLRWGDAWRWEEARRALTALIESEEEDLDLMSVLAEDSDLLRGLDLPRHRYRHLFLFAQVLPEDSAGSLVVNRIFGHAGFGLSRFAYMHGTEGARVARDQEERARRSGVRLAEVSGGAAFTNLNLHAPLLDTEIIQPGDPGGSSAPNRVSLDGLVLEDRPEESRLALVTSEGEEVQPAYLGYLVLSATPLPTQLLSLLAPASNVTTSFVPDLPEDAGIRVLPRVRIGSLIMRRRTVQIPTTLLPDSDPATPEGYLEWVQWWRDTGLPEHCYVSLATRHGRPPGKPRYLDASGLVNLAVSSHEWSGQDGWLNVAEALPDLSETVINREDDHRIHEVVLGFDLTNPVTEGAVS</sequence>
<dbReference type="InterPro" id="IPR006827">
    <property type="entry name" value="Lant_deHydtase_N"/>
</dbReference>
<organism evidence="2 3">
    <name type="scientific">Actinomyces oris</name>
    <dbReference type="NCBI Taxonomy" id="544580"/>
    <lineage>
        <taxon>Bacteria</taxon>
        <taxon>Bacillati</taxon>
        <taxon>Actinomycetota</taxon>
        <taxon>Actinomycetes</taxon>
        <taxon>Actinomycetales</taxon>
        <taxon>Actinomycetaceae</taxon>
        <taxon>Actinomyces</taxon>
    </lineage>
</organism>
<dbReference type="EMBL" id="JAMZMF010000023">
    <property type="protein sequence ID" value="MDR0178799.1"/>
    <property type="molecule type" value="Genomic_DNA"/>
</dbReference>
<dbReference type="Proteomes" id="UP001230065">
    <property type="component" value="Unassembled WGS sequence"/>
</dbReference>
<feature type="domain" description="Lantibiotic dehydratase N-terminal" evidence="1">
    <location>
        <begin position="139"/>
        <end position="418"/>
    </location>
</feature>
<dbReference type="RefSeq" id="WP_308680555.1">
    <property type="nucleotide sequence ID" value="NZ_JAMZMF010000023.1"/>
</dbReference>
<dbReference type="Pfam" id="PF04738">
    <property type="entry name" value="Lant_dehydr_N"/>
    <property type="match status" value="2"/>
</dbReference>
<feature type="domain" description="Lantibiotic dehydratase N-terminal" evidence="1">
    <location>
        <begin position="560"/>
        <end position="787"/>
    </location>
</feature>